<feature type="region of interest" description="Disordered" evidence="1">
    <location>
        <begin position="119"/>
        <end position="166"/>
    </location>
</feature>
<name>A0ABU6TLR7_9FABA</name>
<evidence type="ECO:0000313" key="3">
    <source>
        <dbReference type="Proteomes" id="UP001341840"/>
    </source>
</evidence>
<dbReference type="EMBL" id="JASCZI010091175">
    <property type="protein sequence ID" value="MED6149329.1"/>
    <property type="molecule type" value="Genomic_DNA"/>
</dbReference>
<gene>
    <name evidence="2" type="ORF">PIB30_061321</name>
</gene>
<keyword evidence="3" id="KW-1185">Reference proteome</keyword>
<dbReference type="Proteomes" id="UP001341840">
    <property type="component" value="Unassembled WGS sequence"/>
</dbReference>
<sequence>MSNPNLIAANFYPNGELKQDADGIGFTCPNLLLFSIQRVDTLDEMKHIILRTMGAVGEKYMRRIAYRLLDILLPLEYKFKLFWLEGDDHVHAMFDLHHKYEPRQVMKLLAETRNVCRYESGPSSSGSGRVGAIPAPPLATPEVSMELDSESGDGSDEYFLSETDDSSDSSEAARYVAKTHQVHRFLLPAPAAIPELFDVSSHFHTLHLDAMQEEPIEGFGGGHDYINLDGGSEFMVGHRFSSQKAMHMAVKN</sequence>
<protein>
    <submittedName>
        <fullName evidence="2">Uncharacterized protein</fullName>
    </submittedName>
</protein>
<evidence type="ECO:0000256" key="1">
    <source>
        <dbReference type="SAM" id="MobiDB-lite"/>
    </source>
</evidence>
<accession>A0ABU6TLR7</accession>
<proteinExistence type="predicted"/>
<reference evidence="2 3" key="1">
    <citation type="journal article" date="2023" name="Plants (Basel)">
        <title>Bridging the Gap: Combining Genomics and Transcriptomics Approaches to Understand Stylosanthes scabra, an Orphan Legume from the Brazilian Caatinga.</title>
        <authorList>
            <person name="Ferreira-Neto J.R.C."/>
            <person name="da Silva M.D."/>
            <person name="Binneck E."/>
            <person name="de Melo N.F."/>
            <person name="da Silva R.H."/>
            <person name="de Melo A.L.T.M."/>
            <person name="Pandolfi V."/>
            <person name="Bustamante F.O."/>
            <person name="Brasileiro-Vidal A.C."/>
            <person name="Benko-Iseppon A.M."/>
        </authorList>
    </citation>
    <scope>NUCLEOTIDE SEQUENCE [LARGE SCALE GENOMIC DNA]</scope>
    <source>
        <tissue evidence="2">Leaves</tissue>
    </source>
</reference>
<evidence type="ECO:0000313" key="2">
    <source>
        <dbReference type="EMBL" id="MED6149329.1"/>
    </source>
</evidence>
<organism evidence="2 3">
    <name type="scientific">Stylosanthes scabra</name>
    <dbReference type="NCBI Taxonomy" id="79078"/>
    <lineage>
        <taxon>Eukaryota</taxon>
        <taxon>Viridiplantae</taxon>
        <taxon>Streptophyta</taxon>
        <taxon>Embryophyta</taxon>
        <taxon>Tracheophyta</taxon>
        <taxon>Spermatophyta</taxon>
        <taxon>Magnoliopsida</taxon>
        <taxon>eudicotyledons</taxon>
        <taxon>Gunneridae</taxon>
        <taxon>Pentapetalae</taxon>
        <taxon>rosids</taxon>
        <taxon>fabids</taxon>
        <taxon>Fabales</taxon>
        <taxon>Fabaceae</taxon>
        <taxon>Papilionoideae</taxon>
        <taxon>50 kb inversion clade</taxon>
        <taxon>dalbergioids sensu lato</taxon>
        <taxon>Dalbergieae</taxon>
        <taxon>Pterocarpus clade</taxon>
        <taxon>Stylosanthes</taxon>
    </lineage>
</organism>
<feature type="compositionally biased region" description="Acidic residues" evidence="1">
    <location>
        <begin position="145"/>
        <end position="156"/>
    </location>
</feature>
<comment type="caution">
    <text evidence="2">The sequence shown here is derived from an EMBL/GenBank/DDBJ whole genome shotgun (WGS) entry which is preliminary data.</text>
</comment>